<feature type="domain" description="HAMP" evidence="15">
    <location>
        <begin position="100"/>
        <end position="153"/>
    </location>
</feature>
<feature type="non-terminal residue" evidence="16">
    <location>
        <position position="259"/>
    </location>
</feature>
<dbReference type="GO" id="GO:0005524">
    <property type="term" value="F:ATP binding"/>
    <property type="evidence" value="ECO:0007669"/>
    <property type="project" value="UniProtKB-KW"/>
</dbReference>
<evidence type="ECO:0000256" key="13">
    <source>
        <dbReference type="ARBA" id="ARBA00023136"/>
    </source>
</evidence>
<evidence type="ECO:0000313" key="16">
    <source>
        <dbReference type="EMBL" id="SVD90469.1"/>
    </source>
</evidence>
<dbReference type="InterPro" id="IPR036097">
    <property type="entry name" value="HisK_dim/P_sf"/>
</dbReference>
<evidence type="ECO:0000256" key="9">
    <source>
        <dbReference type="ARBA" id="ARBA00022777"/>
    </source>
</evidence>
<keyword evidence="4" id="KW-1003">Cell membrane</keyword>
<keyword evidence="13 14" id="KW-0472">Membrane</keyword>
<dbReference type="SMART" id="SM00304">
    <property type="entry name" value="HAMP"/>
    <property type="match status" value="1"/>
</dbReference>
<keyword evidence="5" id="KW-0597">Phosphoprotein</keyword>
<evidence type="ECO:0000256" key="1">
    <source>
        <dbReference type="ARBA" id="ARBA00000085"/>
    </source>
</evidence>
<accession>A0A382Z5K6</accession>
<dbReference type="CDD" id="cd06225">
    <property type="entry name" value="HAMP"/>
    <property type="match status" value="1"/>
</dbReference>
<dbReference type="EMBL" id="UINC01180999">
    <property type="protein sequence ID" value="SVD90469.1"/>
    <property type="molecule type" value="Genomic_DNA"/>
</dbReference>
<keyword evidence="7 14" id="KW-0812">Transmembrane</keyword>
<dbReference type="InterPro" id="IPR003660">
    <property type="entry name" value="HAMP_dom"/>
</dbReference>
<evidence type="ECO:0000256" key="5">
    <source>
        <dbReference type="ARBA" id="ARBA00022553"/>
    </source>
</evidence>
<dbReference type="PANTHER" id="PTHR45528:SF1">
    <property type="entry name" value="SENSOR HISTIDINE KINASE CPXA"/>
    <property type="match status" value="1"/>
</dbReference>
<keyword evidence="9" id="KW-0418">Kinase</keyword>
<protein>
    <recommendedName>
        <fullName evidence="3">histidine kinase</fullName>
        <ecNumber evidence="3">2.7.13.3</ecNumber>
    </recommendedName>
</protein>
<proteinExistence type="predicted"/>
<name>A0A382Z5K6_9ZZZZ</name>
<keyword evidence="12" id="KW-0902">Two-component regulatory system</keyword>
<dbReference type="InterPro" id="IPR003661">
    <property type="entry name" value="HisK_dim/P_dom"/>
</dbReference>
<evidence type="ECO:0000259" key="15">
    <source>
        <dbReference type="PROSITE" id="PS50885"/>
    </source>
</evidence>
<dbReference type="InterPro" id="IPR050398">
    <property type="entry name" value="HssS/ArlS-like"/>
</dbReference>
<keyword evidence="10" id="KW-0067">ATP-binding</keyword>
<evidence type="ECO:0000256" key="3">
    <source>
        <dbReference type="ARBA" id="ARBA00012438"/>
    </source>
</evidence>
<dbReference type="Pfam" id="PF00512">
    <property type="entry name" value="HisKA"/>
    <property type="match status" value="1"/>
</dbReference>
<dbReference type="GO" id="GO:0000155">
    <property type="term" value="F:phosphorelay sensor kinase activity"/>
    <property type="evidence" value="ECO:0007669"/>
    <property type="project" value="InterPro"/>
</dbReference>
<evidence type="ECO:0000256" key="11">
    <source>
        <dbReference type="ARBA" id="ARBA00022989"/>
    </source>
</evidence>
<evidence type="ECO:0000256" key="12">
    <source>
        <dbReference type="ARBA" id="ARBA00023012"/>
    </source>
</evidence>
<keyword evidence="8" id="KW-0547">Nucleotide-binding</keyword>
<keyword evidence="11 14" id="KW-1133">Transmembrane helix</keyword>
<evidence type="ECO:0000256" key="7">
    <source>
        <dbReference type="ARBA" id="ARBA00022692"/>
    </source>
</evidence>
<comment type="subcellular location">
    <subcellularLocation>
        <location evidence="2">Cell membrane</location>
        <topology evidence="2">Multi-pass membrane protein</topology>
    </subcellularLocation>
</comment>
<keyword evidence="6" id="KW-0808">Transferase</keyword>
<gene>
    <name evidence="16" type="ORF">METZ01_LOCUS443323</name>
</gene>
<comment type="catalytic activity">
    <reaction evidence="1">
        <text>ATP + protein L-histidine = ADP + protein N-phospho-L-histidine.</text>
        <dbReference type="EC" id="2.7.13.3"/>
    </reaction>
</comment>
<dbReference type="Gene3D" id="6.10.340.10">
    <property type="match status" value="1"/>
</dbReference>
<dbReference type="AlphaFoldDB" id="A0A382Z5K6"/>
<evidence type="ECO:0000256" key="8">
    <source>
        <dbReference type="ARBA" id="ARBA00022741"/>
    </source>
</evidence>
<dbReference type="PANTHER" id="PTHR45528">
    <property type="entry name" value="SENSOR HISTIDINE KINASE CPXA"/>
    <property type="match status" value="1"/>
</dbReference>
<evidence type="ECO:0000256" key="4">
    <source>
        <dbReference type="ARBA" id="ARBA00022475"/>
    </source>
</evidence>
<dbReference type="Pfam" id="PF00672">
    <property type="entry name" value="HAMP"/>
    <property type="match status" value="1"/>
</dbReference>
<dbReference type="SMART" id="SM00388">
    <property type="entry name" value="HisKA"/>
    <property type="match status" value="1"/>
</dbReference>
<reference evidence="16" key="1">
    <citation type="submission" date="2018-05" db="EMBL/GenBank/DDBJ databases">
        <authorList>
            <person name="Lanie J.A."/>
            <person name="Ng W.-L."/>
            <person name="Kazmierczak K.M."/>
            <person name="Andrzejewski T.M."/>
            <person name="Davidsen T.M."/>
            <person name="Wayne K.J."/>
            <person name="Tettelin H."/>
            <person name="Glass J.I."/>
            <person name="Rusch D."/>
            <person name="Podicherti R."/>
            <person name="Tsui H.-C.T."/>
            <person name="Winkler M.E."/>
        </authorList>
    </citation>
    <scope>NUCLEOTIDE SEQUENCE</scope>
</reference>
<dbReference type="CDD" id="cd00082">
    <property type="entry name" value="HisKA"/>
    <property type="match status" value="1"/>
</dbReference>
<dbReference type="PROSITE" id="PS50885">
    <property type="entry name" value="HAMP"/>
    <property type="match status" value="1"/>
</dbReference>
<evidence type="ECO:0000256" key="2">
    <source>
        <dbReference type="ARBA" id="ARBA00004651"/>
    </source>
</evidence>
<dbReference type="GO" id="GO:0005886">
    <property type="term" value="C:plasma membrane"/>
    <property type="evidence" value="ECO:0007669"/>
    <property type="project" value="UniProtKB-SubCell"/>
</dbReference>
<sequence>PEEAFTLSLSYKPVRITDSTSNRTSSLVKLNNFIDTYLYIVKFMDPKVIKYLIDTDRAVSFYYSIQDSKTGIKITFAIIYTLIVSLLLFLSLIISINFSSRFTKPIINLIGASEKISGGNLNAKVPMIETDYELNKLNENFNSMLDKLKKQQDKLLLAERHIAWENVARKLAHEIKNPLTPIQLSIDRIKEKYLTKIGNDSKNFSNYLNTINKQIKDIEYLINEFSDFARMPKPILKKINLNQLISRTINLNELSEPKI</sequence>
<dbReference type="SUPFAM" id="SSF158472">
    <property type="entry name" value="HAMP domain-like"/>
    <property type="match status" value="1"/>
</dbReference>
<evidence type="ECO:0000256" key="10">
    <source>
        <dbReference type="ARBA" id="ARBA00022840"/>
    </source>
</evidence>
<organism evidence="16">
    <name type="scientific">marine metagenome</name>
    <dbReference type="NCBI Taxonomy" id="408172"/>
    <lineage>
        <taxon>unclassified sequences</taxon>
        <taxon>metagenomes</taxon>
        <taxon>ecological metagenomes</taxon>
    </lineage>
</organism>
<feature type="non-terminal residue" evidence="16">
    <location>
        <position position="1"/>
    </location>
</feature>
<dbReference type="SUPFAM" id="SSF47384">
    <property type="entry name" value="Homodimeric domain of signal transducing histidine kinase"/>
    <property type="match status" value="1"/>
</dbReference>
<evidence type="ECO:0000256" key="6">
    <source>
        <dbReference type="ARBA" id="ARBA00022679"/>
    </source>
</evidence>
<feature type="transmembrane region" description="Helical" evidence="14">
    <location>
        <begin position="74"/>
        <end position="98"/>
    </location>
</feature>
<dbReference type="Gene3D" id="1.10.287.130">
    <property type="match status" value="1"/>
</dbReference>
<dbReference type="EC" id="2.7.13.3" evidence="3"/>
<evidence type="ECO:0000256" key="14">
    <source>
        <dbReference type="SAM" id="Phobius"/>
    </source>
</evidence>